<feature type="region of interest" description="Disordered" evidence="1">
    <location>
        <begin position="1"/>
        <end position="89"/>
    </location>
</feature>
<reference evidence="2 3" key="1">
    <citation type="journal article" date="2019" name="Int. J. Syst. Evol. Microbiol.">
        <title>The Global Catalogue of Microorganisms (GCM) 10K type strain sequencing project: providing services to taxonomists for standard genome sequencing and annotation.</title>
        <authorList>
            <consortium name="The Broad Institute Genomics Platform"/>
            <consortium name="The Broad Institute Genome Sequencing Center for Infectious Disease"/>
            <person name="Wu L."/>
            <person name="Ma J."/>
        </authorList>
    </citation>
    <scope>NUCLEOTIDE SEQUENCE [LARGE SCALE GENOMIC DNA]</scope>
    <source>
        <strain evidence="2 3">JCM 14283</strain>
    </source>
</reference>
<proteinExistence type="predicted"/>
<accession>A0ABN2TS29</accession>
<dbReference type="EMBL" id="BAAANB010000001">
    <property type="protein sequence ID" value="GAA2019132.1"/>
    <property type="molecule type" value="Genomic_DNA"/>
</dbReference>
<evidence type="ECO:0000313" key="2">
    <source>
        <dbReference type="EMBL" id="GAA2019132.1"/>
    </source>
</evidence>
<sequence>MGAGTKPRSDHQCGDEARERGRPRGCDGVGAGEPQNHDLTGQRALCRDRGGRGPFCDEKHQYQRAAGERKPDQATCHTRSGAMLQPSGYQDGQWWENEAEDEAFHTFDASTSLASDGADFGAHERVSSPIHR</sequence>
<protein>
    <submittedName>
        <fullName evidence="2">Uncharacterized protein</fullName>
    </submittedName>
</protein>
<keyword evidence="3" id="KW-1185">Reference proteome</keyword>
<evidence type="ECO:0000313" key="3">
    <source>
        <dbReference type="Proteomes" id="UP001501285"/>
    </source>
</evidence>
<feature type="compositionally biased region" description="Basic and acidic residues" evidence="1">
    <location>
        <begin position="45"/>
        <end position="72"/>
    </location>
</feature>
<name>A0ABN2TS29_9MICO</name>
<comment type="caution">
    <text evidence="2">The sequence shown here is derived from an EMBL/GenBank/DDBJ whole genome shotgun (WGS) entry which is preliminary data.</text>
</comment>
<dbReference type="Proteomes" id="UP001501285">
    <property type="component" value="Unassembled WGS sequence"/>
</dbReference>
<evidence type="ECO:0000256" key="1">
    <source>
        <dbReference type="SAM" id="MobiDB-lite"/>
    </source>
</evidence>
<organism evidence="2 3">
    <name type="scientific">Terrabacter terrae</name>
    <dbReference type="NCBI Taxonomy" id="318434"/>
    <lineage>
        <taxon>Bacteria</taxon>
        <taxon>Bacillati</taxon>
        <taxon>Actinomycetota</taxon>
        <taxon>Actinomycetes</taxon>
        <taxon>Micrococcales</taxon>
        <taxon>Intrasporangiaceae</taxon>
        <taxon>Terrabacter</taxon>
    </lineage>
</organism>
<feature type="compositionally biased region" description="Basic and acidic residues" evidence="1">
    <location>
        <begin position="7"/>
        <end position="25"/>
    </location>
</feature>
<gene>
    <name evidence="2" type="ORF">GCM10009740_04000</name>
</gene>